<gene>
    <name evidence="2" type="ORF">CYJ79_04305</name>
</gene>
<keyword evidence="1" id="KW-0812">Transmembrane</keyword>
<evidence type="ECO:0000313" key="3">
    <source>
        <dbReference type="Proteomes" id="UP000235119"/>
    </source>
</evidence>
<keyword evidence="1" id="KW-1133">Transmembrane helix</keyword>
<proteinExistence type="predicted"/>
<evidence type="ECO:0000256" key="1">
    <source>
        <dbReference type="SAM" id="Phobius"/>
    </source>
</evidence>
<dbReference type="EMBL" id="PKIW01000015">
    <property type="protein sequence ID" value="PLT11561.1"/>
    <property type="molecule type" value="Genomic_DNA"/>
</dbReference>
<protein>
    <submittedName>
        <fullName evidence="2">Uncharacterized protein</fullName>
    </submittedName>
</protein>
<reference evidence="2 3" key="1">
    <citation type="submission" date="2017-12" db="EMBL/GenBank/DDBJ databases">
        <title>Phylogenetic diversity of female urinary microbiome.</title>
        <authorList>
            <person name="Thomas-White K."/>
            <person name="Wolfe A.J."/>
        </authorList>
    </citation>
    <scope>NUCLEOTIDE SEQUENCE [LARGE SCALE GENOMIC DNA]</scope>
    <source>
        <strain evidence="2 3">UMB0085</strain>
    </source>
</reference>
<feature type="transmembrane region" description="Helical" evidence="1">
    <location>
        <begin position="96"/>
        <end position="118"/>
    </location>
</feature>
<dbReference type="AlphaFoldDB" id="A0A2N5KZ91"/>
<name>A0A2N5KZ91_9LACO</name>
<sequence>MALLDDSLTEDNNRLDKVKNMSDTRIGDATVIEIFTSAVNAGLSIYAILNNESIYWIMGTAFLMVLDVIPKFFLYLPYYRSIKQLMEKRWVKLIDYCIIGAGWLSLILVLFCIFLTLIKHFSKTWFIISIVVMFLTGSMDKWLSYLVEK</sequence>
<accession>A0A2N5KZ91</accession>
<organism evidence="2 3">
    <name type="scientific">Lactobacillus crispatus</name>
    <dbReference type="NCBI Taxonomy" id="47770"/>
    <lineage>
        <taxon>Bacteria</taxon>
        <taxon>Bacillati</taxon>
        <taxon>Bacillota</taxon>
        <taxon>Bacilli</taxon>
        <taxon>Lactobacillales</taxon>
        <taxon>Lactobacillaceae</taxon>
        <taxon>Lactobacillus</taxon>
    </lineage>
</organism>
<comment type="caution">
    <text evidence="2">The sequence shown here is derived from an EMBL/GenBank/DDBJ whole genome shotgun (WGS) entry which is preliminary data.</text>
</comment>
<evidence type="ECO:0000313" key="2">
    <source>
        <dbReference type="EMBL" id="PLT11561.1"/>
    </source>
</evidence>
<feature type="transmembrane region" description="Helical" evidence="1">
    <location>
        <begin position="124"/>
        <end position="143"/>
    </location>
</feature>
<keyword evidence="1" id="KW-0472">Membrane</keyword>
<dbReference type="Proteomes" id="UP000235119">
    <property type="component" value="Unassembled WGS sequence"/>
</dbReference>
<feature type="transmembrane region" description="Helical" evidence="1">
    <location>
        <begin position="54"/>
        <end position="76"/>
    </location>
</feature>
<dbReference type="RefSeq" id="WP_068812926.1">
    <property type="nucleotide sequence ID" value="NZ_JASPEI010000035.1"/>
</dbReference>